<comment type="similarity">
    <text evidence="2">Belongs to the DnaX/STICHEL family.</text>
</comment>
<dbReference type="FunFam" id="1.10.8.60:FF:000013">
    <property type="entry name" value="DNA polymerase III subunit gamma/tau"/>
    <property type="match status" value="1"/>
</dbReference>
<dbReference type="Gene3D" id="1.10.8.60">
    <property type="match status" value="1"/>
</dbReference>
<dbReference type="Gene3D" id="3.40.50.300">
    <property type="entry name" value="P-loop containing nucleotide triphosphate hydrolases"/>
    <property type="match status" value="1"/>
</dbReference>
<dbReference type="Gene3D" id="1.20.272.10">
    <property type="match status" value="1"/>
</dbReference>
<name>A0A9P0YHB9_CUSEU</name>
<evidence type="ECO:0000256" key="2">
    <source>
        <dbReference type="ARBA" id="ARBA00006360"/>
    </source>
</evidence>
<comment type="subcellular location">
    <subcellularLocation>
        <location evidence="1">Plastid</location>
    </subcellularLocation>
</comment>
<dbReference type="Proteomes" id="UP001152484">
    <property type="component" value="Unassembled WGS sequence"/>
</dbReference>
<dbReference type="SUPFAM" id="SSF52540">
    <property type="entry name" value="P-loop containing nucleoside triphosphate hydrolases"/>
    <property type="match status" value="1"/>
</dbReference>
<evidence type="ECO:0000256" key="7">
    <source>
        <dbReference type="ARBA" id="ARBA00023054"/>
    </source>
</evidence>
<evidence type="ECO:0000256" key="3">
    <source>
        <dbReference type="ARBA" id="ARBA00022723"/>
    </source>
</evidence>
<evidence type="ECO:0000259" key="10">
    <source>
        <dbReference type="Pfam" id="PF12169"/>
    </source>
</evidence>
<keyword evidence="7 8" id="KW-0175">Coiled coil</keyword>
<keyword evidence="4" id="KW-0547">Nucleotide-binding</keyword>
<dbReference type="InterPro" id="IPR008921">
    <property type="entry name" value="DNA_pol3_clamp-load_cplx_C"/>
</dbReference>
<dbReference type="Pfam" id="PF12169">
    <property type="entry name" value="DNA_pol3_gamma3"/>
    <property type="match status" value="1"/>
</dbReference>
<keyword evidence="6" id="KW-0067">ATP-binding</keyword>
<dbReference type="NCBIfam" id="TIGR02397">
    <property type="entry name" value="dnaX_nterm"/>
    <property type="match status" value="1"/>
</dbReference>
<dbReference type="InterPro" id="IPR050238">
    <property type="entry name" value="DNA_Rep/Repair_Clamp_Loader"/>
</dbReference>
<dbReference type="GO" id="GO:0009360">
    <property type="term" value="C:DNA polymerase III complex"/>
    <property type="evidence" value="ECO:0007669"/>
    <property type="project" value="InterPro"/>
</dbReference>
<dbReference type="SUPFAM" id="SSF48019">
    <property type="entry name" value="post-AAA+ oligomerization domain-like"/>
    <property type="match status" value="1"/>
</dbReference>
<dbReference type="GO" id="GO:0005524">
    <property type="term" value="F:ATP binding"/>
    <property type="evidence" value="ECO:0007669"/>
    <property type="project" value="UniProtKB-KW"/>
</dbReference>
<organism evidence="12 13">
    <name type="scientific">Cuscuta europaea</name>
    <name type="common">European dodder</name>
    <dbReference type="NCBI Taxonomy" id="41803"/>
    <lineage>
        <taxon>Eukaryota</taxon>
        <taxon>Viridiplantae</taxon>
        <taxon>Streptophyta</taxon>
        <taxon>Embryophyta</taxon>
        <taxon>Tracheophyta</taxon>
        <taxon>Spermatophyta</taxon>
        <taxon>Magnoliopsida</taxon>
        <taxon>eudicotyledons</taxon>
        <taxon>Gunneridae</taxon>
        <taxon>Pentapetalae</taxon>
        <taxon>asterids</taxon>
        <taxon>lamiids</taxon>
        <taxon>Solanales</taxon>
        <taxon>Convolvulaceae</taxon>
        <taxon>Cuscuteae</taxon>
        <taxon>Cuscuta</taxon>
        <taxon>Cuscuta subgen. Cuscuta</taxon>
    </lineage>
</organism>
<feature type="coiled-coil region" evidence="8">
    <location>
        <begin position="534"/>
        <end position="564"/>
    </location>
</feature>
<feature type="region of interest" description="Disordered" evidence="9">
    <location>
        <begin position="95"/>
        <end position="126"/>
    </location>
</feature>
<reference evidence="12" key="1">
    <citation type="submission" date="2022-07" db="EMBL/GenBank/DDBJ databases">
        <authorList>
            <person name="Macas J."/>
            <person name="Novak P."/>
            <person name="Neumann P."/>
        </authorList>
    </citation>
    <scope>NUCLEOTIDE SEQUENCE</scope>
</reference>
<dbReference type="InterPro" id="IPR027417">
    <property type="entry name" value="P-loop_NTPase"/>
</dbReference>
<accession>A0A9P0YHB9</accession>
<dbReference type="GO" id="GO:0009536">
    <property type="term" value="C:plastid"/>
    <property type="evidence" value="ECO:0007669"/>
    <property type="project" value="UniProtKB-SubCell"/>
</dbReference>
<keyword evidence="5" id="KW-0862">Zinc</keyword>
<feature type="compositionally biased region" description="Polar residues" evidence="9">
    <location>
        <begin position="103"/>
        <end position="112"/>
    </location>
</feature>
<dbReference type="PANTHER" id="PTHR11669:SF46">
    <property type="entry name" value="PROTEIN STICHEL-LIKE 3"/>
    <property type="match status" value="1"/>
</dbReference>
<evidence type="ECO:0000256" key="4">
    <source>
        <dbReference type="ARBA" id="ARBA00022741"/>
    </source>
</evidence>
<protein>
    <recommendedName>
        <fullName evidence="14">AAA+ ATPase domain-containing protein</fullName>
    </recommendedName>
</protein>
<proteinExistence type="inferred from homology"/>
<gene>
    <name evidence="12" type="ORF">CEURO_LOCUS818</name>
</gene>
<evidence type="ECO:0000259" key="11">
    <source>
        <dbReference type="Pfam" id="PF23007"/>
    </source>
</evidence>
<feature type="domain" description="STICHEL DnaA-N-like alpha-beta" evidence="11">
    <location>
        <begin position="635"/>
        <end position="674"/>
    </location>
</feature>
<dbReference type="Pfam" id="PF13177">
    <property type="entry name" value="DNA_pol3_delta2"/>
    <property type="match status" value="1"/>
</dbReference>
<evidence type="ECO:0000256" key="1">
    <source>
        <dbReference type="ARBA" id="ARBA00004474"/>
    </source>
</evidence>
<dbReference type="GO" id="GO:0046872">
    <property type="term" value="F:metal ion binding"/>
    <property type="evidence" value="ECO:0007669"/>
    <property type="project" value="UniProtKB-KW"/>
</dbReference>
<sequence>MTKPARNRIILKDVNDNISDHLRNHMHLTNCIHLKNHHMRSKQSPILVAANRSLMRDLAVLQRSTRSLRDPSTSPLQVRFGTSADENRLQDEFKDFIHGNGSGNSTHRSINVKNRRRRRKSDTTLDGSELSVASNSFGQCQNQDVSKNRCGIPWNWSRIHRSGKSFLDLAGKNLYCGFSESTRSRIHDDFSGELGIFAGNNLLNNDTDSVLVSEARFCGRCCSLGHNGNSLRHWSLTNKYMPMTFRGLVGQNLVVKALSNAVHKRKVGSLYAFYGPSGTGKTCCAQIFSRALNCKSCDHHSKPCGACSSCINNLNVREIGPVSNVDFEDIMDLLEMMSVSQYRVFIFDGCDNLATRSWNAILKFIDRAPRKVVFVLICSRLDALPHMIISRCQKFFFPKLRDVDMIRTLRRIAAQEEVEIDEDALKLVATRAYGSLRDGEMTLEQLSLLGQRVTVSLVQELVGLISDEKLVDLLDLALSADTVNTVRNLRGIIEAGVEPLALMSQLATVITDILAGSYDFSKDRSQRRKFFRRHALTKDDMEKLRQALKTLSEAEKQLRVSNDRVTWLTAALLQLAPDQQDQLLISSADTSFNQSPLGLFNYGGETELLKTENVQTGSSMSNYNDGTEKRGIIERKQHSIADIWMDVIKRINVTSLKEFLYQEGRLVLVRFGAETRKSYQYQSHIWKTLGILVVLPPRNSGINSGCNLHWSTFGIHTVNLTAAAQTTHRQCLPLQFYYFCRSLPPLIWN</sequence>
<dbReference type="Pfam" id="PF23007">
    <property type="entry name" value="DnaA_N-like_STI"/>
    <property type="match status" value="1"/>
</dbReference>
<evidence type="ECO:0000256" key="8">
    <source>
        <dbReference type="SAM" id="Coils"/>
    </source>
</evidence>
<dbReference type="EMBL" id="CAMAPE010000003">
    <property type="protein sequence ID" value="CAH9055511.1"/>
    <property type="molecule type" value="Genomic_DNA"/>
</dbReference>
<dbReference type="CDD" id="cd18137">
    <property type="entry name" value="HLD_clamp_pol_III_gamma_tau"/>
    <property type="match status" value="1"/>
</dbReference>
<evidence type="ECO:0000313" key="12">
    <source>
        <dbReference type="EMBL" id="CAH9055511.1"/>
    </source>
</evidence>
<dbReference type="InterPro" id="IPR022754">
    <property type="entry name" value="DNA_pol_III_gamma-3"/>
</dbReference>
<dbReference type="GO" id="GO:0003677">
    <property type="term" value="F:DNA binding"/>
    <property type="evidence" value="ECO:0007669"/>
    <property type="project" value="InterPro"/>
</dbReference>
<feature type="domain" description="DNA polymerase III gamma subunit" evidence="10">
    <location>
        <begin position="453"/>
        <end position="576"/>
    </location>
</feature>
<comment type="caution">
    <text evidence="12">The sequence shown here is derived from an EMBL/GenBank/DDBJ whole genome shotgun (WGS) entry which is preliminary data.</text>
</comment>
<keyword evidence="3" id="KW-0479">Metal-binding</keyword>
<dbReference type="AlphaFoldDB" id="A0A9P0YHB9"/>
<dbReference type="InterPro" id="IPR054506">
    <property type="entry name" value="DnaA_N-like_STI"/>
</dbReference>
<evidence type="ECO:0000256" key="5">
    <source>
        <dbReference type="ARBA" id="ARBA00022833"/>
    </source>
</evidence>
<dbReference type="GO" id="GO:0006281">
    <property type="term" value="P:DNA repair"/>
    <property type="evidence" value="ECO:0007669"/>
    <property type="project" value="TreeGrafter"/>
</dbReference>
<evidence type="ECO:0000256" key="6">
    <source>
        <dbReference type="ARBA" id="ARBA00022840"/>
    </source>
</evidence>
<dbReference type="OrthoDB" id="1906110at2759"/>
<evidence type="ECO:0000256" key="9">
    <source>
        <dbReference type="SAM" id="MobiDB-lite"/>
    </source>
</evidence>
<dbReference type="GO" id="GO:0006261">
    <property type="term" value="P:DNA-templated DNA replication"/>
    <property type="evidence" value="ECO:0007669"/>
    <property type="project" value="TreeGrafter"/>
</dbReference>
<dbReference type="InterPro" id="IPR012763">
    <property type="entry name" value="DNA_pol_III_sug/sutau_N"/>
</dbReference>
<evidence type="ECO:0008006" key="14">
    <source>
        <dbReference type="Google" id="ProtNLM"/>
    </source>
</evidence>
<dbReference type="GO" id="GO:0003887">
    <property type="term" value="F:DNA-directed DNA polymerase activity"/>
    <property type="evidence" value="ECO:0007669"/>
    <property type="project" value="InterPro"/>
</dbReference>
<dbReference type="GO" id="GO:0003689">
    <property type="term" value="F:DNA clamp loader activity"/>
    <property type="evidence" value="ECO:0007669"/>
    <property type="project" value="TreeGrafter"/>
</dbReference>
<dbReference type="PANTHER" id="PTHR11669">
    <property type="entry name" value="REPLICATION FACTOR C / DNA POLYMERASE III GAMMA-TAU SUBUNIT"/>
    <property type="match status" value="1"/>
</dbReference>
<keyword evidence="13" id="KW-1185">Reference proteome</keyword>
<evidence type="ECO:0000313" key="13">
    <source>
        <dbReference type="Proteomes" id="UP001152484"/>
    </source>
</evidence>
<dbReference type="InterPro" id="IPR045085">
    <property type="entry name" value="HLD_clamp_pol_III_gamma_tau"/>
</dbReference>
<dbReference type="GO" id="GO:0005663">
    <property type="term" value="C:DNA replication factor C complex"/>
    <property type="evidence" value="ECO:0007669"/>
    <property type="project" value="TreeGrafter"/>
</dbReference>